<dbReference type="GO" id="GO:0034605">
    <property type="term" value="P:cellular response to heat"/>
    <property type="evidence" value="ECO:0007669"/>
    <property type="project" value="TreeGrafter"/>
</dbReference>
<dbReference type="PRINTS" id="PR00056">
    <property type="entry name" value="HSFDOMAIN"/>
</dbReference>
<evidence type="ECO:0000313" key="15">
    <source>
        <dbReference type="EMBL" id="CAA2981923.1"/>
    </source>
</evidence>
<keyword evidence="6" id="KW-0238">DNA-binding</keyword>
<dbReference type="FunFam" id="1.10.10.10:FF:000057">
    <property type="entry name" value="Heat shock transcription factor 1"/>
    <property type="match status" value="1"/>
</dbReference>
<dbReference type="InterPro" id="IPR036388">
    <property type="entry name" value="WH-like_DNA-bd_sf"/>
</dbReference>
<evidence type="ECO:0000256" key="6">
    <source>
        <dbReference type="ARBA" id="ARBA00023125"/>
    </source>
</evidence>
<feature type="domain" description="HSF-type DNA-binding" evidence="14">
    <location>
        <begin position="90"/>
        <end position="114"/>
    </location>
</feature>
<dbReference type="GO" id="GO:0000978">
    <property type="term" value="F:RNA polymerase II cis-regulatory region sequence-specific DNA binding"/>
    <property type="evidence" value="ECO:0007669"/>
    <property type="project" value="TreeGrafter"/>
</dbReference>
<organism evidence="15 16">
    <name type="scientific">Olea europaea subsp. europaea</name>
    <dbReference type="NCBI Taxonomy" id="158383"/>
    <lineage>
        <taxon>Eukaryota</taxon>
        <taxon>Viridiplantae</taxon>
        <taxon>Streptophyta</taxon>
        <taxon>Embryophyta</taxon>
        <taxon>Tracheophyta</taxon>
        <taxon>Spermatophyta</taxon>
        <taxon>Magnoliopsida</taxon>
        <taxon>eudicotyledons</taxon>
        <taxon>Gunneridae</taxon>
        <taxon>Pentapetalae</taxon>
        <taxon>asterids</taxon>
        <taxon>lamiids</taxon>
        <taxon>Lamiales</taxon>
        <taxon>Oleaceae</taxon>
        <taxon>Oleeae</taxon>
        <taxon>Olea</taxon>
    </lineage>
</organism>
<sequence length="331" mass="38263">MNPMFPVKEEYLGGPSSSSSWQPIEKQHEVAPLPPPPRPMEGLHETGPPPFLTKTFEMVDNLAIDHIVSWSRGGCSFVVWDPHAFSTSVLPRYFKHNNFSSFIRQLNTYGFRKIDPDKWEFANGGFIRGQKHLLKNIRRRKAPSQPLPLEQAIGPCVEVGRFGLDAEINQLRRDKKVLIMEIVKLRQQQQSTRSYLNQMELKLQGAEKKQKKMMNFLARAMQNPEFIQKLLLQKEKRKELEEANSKRRPLDDPGPSEETSRTNEGLNLFNTEPLKFDITYRSQVSELEALALEMQGFGKVGREREEYQDKFEQIGSSDKELDAGFWEELLN</sequence>
<evidence type="ECO:0000313" key="16">
    <source>
        <dbReference type="Proteomes" id="UP000594638"/>
    </source>
</evidence>
<dbReference type="InterPro" id="IPR036390">
    <property type="entry name" value="WH_DNA-bd_sf"/>
</dbReference>
<evidence type="ECO:0000256" key="7">
    <source>
        <dbReference type="ARBA" id="ARBA00023159"/>
    </source>
</evidence>
<feature type="compositionally biased region" description="Basic and acidic residues" evidence="13">
    <location>
        <begin position="238"/>
        <end position="251"/>
    </location>
</feature>
<gene>
    <name evidence="15" type="ORF">OLEA9_A055031</name>
</gene>
<evidence type="ECO:0000256" key="13">
    <source>
        <dbReference type="SAM" id="MobiDB-lite"/>
    </source>
</evidence>
<evidence type="ECO:0000256" key="2">
    <source>
        <dbReference type="ARBA" id="ARBA00006403"/>
    </source>
</evidence>
<dbReference type="Pfam" id="PF00447">
    <property type="entry name" value="HSF_DNA-bind"/>
    <property type="match status" value="1"/>
</dbReference>
<reference evidence="15 16" key="1">
    <citation type="submission" date="2019-12" db="EMBL/GenBank/DDBJ databases">
        <authorList>
            <person name="Alioto T."/>
            <person name="Alioto T."/>
            <person name="Gomez Garrido J."/>
        </authorList>
    </citation>
    <scope>NUCLEOTIDE SEQUENCE [LARGE SCALE GENOMIC DNA]</scope>
</reference>
<dbReference type="OrthoDB" id="60033at2759"/>
<proteinExistence type="inferred from homology"/>
<dbReference type="Gene3D" id="1.10.10.10">
    <property type="entry name" value="Winged helix-like DNA-binding domain superfamily/Winged helix DNA-binding domain"/>
    <property type="match status" value="1"/>
</dbReference>
<dbReference type="AlphaFoldDB" id="A0A8S0RR96"/>
<keyword evidence="16" id="KW-1185">Reference proteome</keyword>
<feature type="region of interest" description="Disordered" evidence="13">
    <location>
        <begin position="238"/>
        <end position="266"/>
    </location>
</feature>
<dbReference type="EMBL" id="CACTIH010003683">
    <property type="protein sequence ID" value="CAA2981923.1"/>
    <property type="molecule type" value="Genomic_DNA"/>
</dbReference>
<comment type="subcellular location">
    <subcellularLocation>
        <location evidence="1">Nucleus</location>
    </subcellularLocation>
</comment>
<dbReference type="GO" id="GO:0003700">
    <property type="term" value="F:DNA-binding transcription factor activity"/>
    <property type="evidence" value="ECO:0007669"/>
    <property type="project" value="InterPro"/>
</dbReference>
<dbReference type="PANTHER" id="PTHR10015">
    <property type="entry name" value="HEAT SHOCK TRANSCRIPTION FACTOR"/>
    <property type="match status" value="1"/>
</dbReference>
<name>A0A8S0RR96_OLEEU</name>
<evidence type="ECO:0000256" key="11">
    <source>
        <dbReference type="ARBA" id="ARBA00081483"/>
    </source>
</evidence>
<evidence type="ECO:0000256" key="4">
    <source>
        <dbReference type="ARBA" id="ARBA00023015"/>
    </source>
</evidence>
<dbReference type="InterPro" id="IPR000232">
    <property type="entry name" value="HSF_DNA-bd"/>
</dbReference>
<evidence type="ECO:0000256" key="3">
    <source>
        <dbReference type="ARBA" id="ARBA00022553"/>
    </source>
</evidence>
<evidence type="ECO:0000256" key="1">
    <source>
        <dbReference type="ARBA" id="ARBA00004123"/>
    </source>
</evidence>
<evidence type="ECO:0000256" key="9">
    <source>
        <dbReference type="ARBA" id="ARBA00023242"/>
    </source>
</evidence>
<keyword evidence="8" id="KW-0804">Transcription</keyword>
<comment type="function">
    <text evidence="10">DNA-binding protein that specifically binds heat shock promoter elements (HSE) and activates transcription.</text>
</comment>
<accession>A0A8S0RR96</accession>
<keyword evidence="9" id="KW-0539">Nucleus</keyword>
<evidence type="ECO:0000256" key="10">
    <source>
        <dbReference type="ARBA" id="ARBA00055747"/>
    </source>
</evidence>
<comment type="similarity">
    <text evidence="2 12">Belongs to the HSF family.</text>
</comment>
<evidence type="ECO:0000256" key="5">
    <source>
        <dbReference type="ARBA" id="ARBA00023016"/>
    </source>
</evidence>
<dbReference type="GO" id="GO:0005634">
    <property type="term" value="C:nucleus"/>
    <property type="evidence" value="ECO:0007669"/>
    <property type="project" value="UniProtKB-SubCell"/>
</dbReference>
<dbReference type="Proteomes" id="UP000594638">
    <property type="component" value="Unassembled WGS sequence"/>
</dbReference>
<evidence type="ECO:0000256" key="12">
    <source>
        <dbReference type="RuleBase" id="RU004020"/>
    </source>
</evidence>
<keyword evidence="5" id="KW-0346">Stress response</keyword>
<keyword evidence="7" id="KW-0010">Activator</keyword>
<dbReference type="SUPFAM" id="SSF46785">
    <property type="entry name" value="Winged helix' DNA-binding domain"/>
    <property type="match status" value="1"/>
</dbReference>
<dbReference type="PANTHER" id="PTHR10015:SF322">
    <property type="entry name" value="HEAT STRESS TRANSCRIPTION FACTOR A-7A"/>
    <property type="match status" value="1"/>
</dbReference>
<keyword evidence="4" id="KW-0805">Transcription regulation</keyword>
<dbReference type="GO" id="GO:0006357">
    <property type="term" value="P:regulation of transcription by RNA polymerase II"/>
    <property type="evidence" value="ECO:0007669"/>
    <property type="project" value="TreeGrafter"/>
</dbReference>
<feature type="region of interest" description="Disordered" evidence="13">
    <location>
        <begin position="10"/>
        <end position="45"/>
    </location>
</feature>
<dbReference type="Gramene" id="OE9A055031T1">
    <property type="protein sequence ID" value="OE9A055031C1"/>
    <property type="gene ID" value="OE9A055031"/>
</dbReference>
<protein>
    <recommendedName>
        <fullName evidence="11">Heat stress transcription factor</fullName>
    </recommendedName>
</protein>
<keyword evidence="3" id="KW-0597">Phosphoprotein</keyword>
<dbReference type="PROSITE" id="PS00434">
    <property type="entry name" value="HSF_DOMAIN"/>
    <property type="match status" value="1"/>
</dbReference>
<dbReference type="SMART" id="SM00415">
    <property type="entry name" value="HSF"/>
    <property type="match status" value="1"/>
</dbReference>
<comment type="caution">
    <text evidence="15">The sequence shown here is derived from an EMBL/GenBank/DDBJ whole genome shotgun (WGS) entry which is preliminary data.</text>
</comment>
<evidence type="ECO:0000259" key="14">
    <source>
        <dbReference type="PROSITE" id="PS00434"/>
    </source>
</evidence>
<evidence type="ECO:0000256" key="8">
    <source>
        <dbReference type="ARBA" id="ARBA00023163"/>
    </source>
</evidence>